<dbReference type="EMBL" id="JAWDGP010005875">
    <property type="protein sequence ID" value="KAK3750511.1"/>
    <property type="molecule type" value="Genomic_DNA"/>
</dbReference>
<proteinExistence type="predicted"/>
<feature type="transmembrane region" description="Helical" evidence="1">
    <location>
        <begin position="295"/>
        <end position="320"/>
    </location>
</feature>
<protein>
    <submittedName>
        <fullName evidence="2">Uncharacterized protein</fullName>
    </submittedName>
</protein>
<accession>A0AAE0YM49</accession>
<dbReference type="GO" id="GO:0016020">
    <property type="term" value="C:membrane"/>
    <property type="evidence" value="ECO:0007669"/>
    <property type="project" value="TreeGrafter"/>
</dbReference>
<keyword evidence="1" id="KW-1133">Transmembrane helix</keyword>
<dbReference type="PANTHER" id="PTHR12242">
    <property type="entry name" value="OS02G0130600 PROTEIN-RELATED"/>
    <property type="match status" value="1"/>
</dbReference>
<dbReference type="Proteomes" id="UP001283361">
    <property type="component" value="Unassembled WGS sequence"/>
</dbReference>
<dbReference type="AlphaFoldDB" id="A0AAE0YM49"/>
<keyword evidence="3" id="KW-1185">Reference proteome</keyword>
<dbReference type="InterPro" id="IPR049352">
    <property type="entry name" value="Rost"/>
</dbReference>
<organism evidence="2 3">
    <name type="scientific">Elysia crispata</name>
    <name type="common">lettuce slug</name>
    <dbReference type="NCBI Taxonomy" id="231223"/>
    <lineage>
        <taxon>Eukaryota</taxon>
        <taxon>Metazoa</taxon>
        <taxon>Spiralia</taxon>
        <taxon>Lophotrochozoa</taxon>
        <taxon>Mollusca</taxon>
        <taxon>Gastropoda</taxon>
        <taxon>Heterobranchia</taxon>
        <taxon>Euthyneura</taxon>
        <taxon>Panpulmonata</taxon>
        <taxon>Sacoglossa</taxon>
        <taxon>Placobranchoidea</taxon>
        <taxon>Plakobranchidae</taxon>
        <taxon>Elysia</taxon>
    </lineage>
</organism>
<sequence>MIRGRSSRSLGGETETKRCACEQPLPLLNIFKESKPSRCCKLYLYQSDRLTNSTMGLREHLALSNTSLSNHKKPQDFYTSRFWPVCGAPYLLWRVFWAMYHTAWLVAGPVLAARDGAYVADNDAVDGDNDSGGGGCADGAAVAAGKWFIYLSHWVYLLLTVQCVIEVAMLVIFSKGRIPGLLEARGSPLPWVVRVAWLFSTIAGTGSVMICLWYWIMLHKGKELTGARVNTHGVAALYCVLDLVISRKPLRLMHAPYPMLFGAVYAAFSALYQLAGGRGRHGSPVIYTVLDWSSPWKTLIICSISNFLVIPLVHATLWGLGLVFEAIGERCGGGGGGRAVDVARSESPKTTEYVLHVDTETSSCGRNSSIAGNSRSSRIMEDC</sequence>
<evidence type="ECO:0000313" key="2">
    <source>
        <dbReference type="EMBL" id="KAK3750511.1"/>
    </source>
</evidence>
<evidence type="ECO:0000313" key="3">
    <source>
        <dbReference type="Proteomes" id="UP001283361"/>
    </source>
</evidence>
<keyword evidence="1" id="KW-0812">Transmembrane</keyword>
<gene>
    <name evidence="2" type="ORF">RRG08_053881</name>
</gene>
<comment type="caution">
    <text evidence="2">The sequence shown here is derived from an EMBL/GenBank/DDBJ whole genome shotgun (WGS) entry which is preliminary data.</text>
</comment>
<dbReference type="Pfam" id="PF21534">
    <property type="entry name" value="Rost"/>
    <property type="match status" value="1"/>
</dbReference>
<name>A0AAE0YM49_9GAST</name>
<feature type="transmembrane region" description="Helical" evidence="1">
    <location>
        <begin position="195"/>
        <end position="217"/>
    </location>
</feature>
<feature type="transmembrane region" description="Helical" evidence="1">
    <location>
        <begin position="257"/>
        <end position="275"/>
    </location>
</feature>
<reference evidence="2" key="1">
    <citation type="journal article" date="2023" name="G3 (Bethesda)">
        <title>A reference genome for the long-term kleptoplast-retaining sea slug Elysia crispata morphotype clarki.</title>
        <authorList>
            <person name="Eastman K.E."/>
            <person name="Pendleton A.L."/>
            <person name="Shaikh M.A."/>
            <person name="Suttiyut T."/>
            <person name="Ogas R."/>
            <person name="Tomko P."/>
            <person name="Gavelis G."/>
            <person name="Widhalm J.R."/>
            <person name="Wisecaver J.H."/>
        </authorList>
    </citation>
    <scope>NUCLEOTIDE SEQUENCE</scope>
    <source>
        <strain evidence="2">ECLA1</strain>
    </source>
</reference>
<feature type="transmembrane region" description="Helical" evidence="1">
    <location>
        <begin position="154"/>
        <end position="174"/>
    </location>
</feature>
<dbReference type="PANTHER" id="PTHR12242:SF49">
    <property type="entry name" value="HEADBUTT, ISOFORM E"/>
    <property type="match status" value="1"/>
</dbReference>
<keyword evidence="1" id="KW-0472">Membrane</keyword>
<evidence type="ECO:0000256" key="1">
    <source>
        <dbReference type="SAM" id="Phobius"/>
    </source>
</evidence>